<proteinExistence type="predicted"/>
<organism evidence="1 2">
    <name type="scientific">Trichogramma kaykai</name>
    <dbReference type="NCBI Taxonomy" id="54128"/>
    <lineage>
        <taxon>Eukaryota</taxon>
        <taxon>Metazoa</taxon>
        <taxon>Ecdysozoa</taxon>
        <taxon>Arthropoda</taxon>
        <taxon>Hexapoda</taxon>
        <taxon>Insecta</taxon>
        <taxon>Pterygota</taxon>
        <taxon>Neoptera</taxon>
        <taxon>Endopterygota</taxon>
        <taxon>Hymenoptera</taxon>
        <taxon>Apocrita</taxon>
        <taxon>Proctotrupomorpha</taxon>
        <taxon>Chalcidoidea</taxon>
        <taxon>Trichogrammatidae</taxon>
        <taxon>Trichogramma</taxon>
    </lineage>
</organism>
<comment type="caution">
    <text evidence="1">The sequence shown here is derived from an EMBL/GenBank/DDBJ whole genome shotgun (WGS) entry which is preliminary data.</text>
</comment>
<accession>A0ABD2X548</accession>
<name>A0ABD2X548_9HYME</name>
<keyword evidence="2" id="KW-1185">Reference proteome</keyword>
<gene>
    <name evidence="1" type="ORF">TKK_006574</name>
</gene>
<protein>
    <submittedName>
        <fullName evidence="1">Uncharacterized protein</fullName>
    </submittedName>
</protein>
<evidence type="ECO:0000313" key="1">
    <source>
        <dbReference type="EMBL" id="KAL3399944.1"/>
    </source>
</evidence>
<reference evidence="1 2" key="1">
    <citation type="journal article" date="2024" name="bioRxiv">
        <title>A reference genome for Trichogramma kaykai: A tiny desert-dwelling parasitoid wasp with competing sex-ratio distorters.</title>
        <authorList>
            <person name="Culotta J."/>
            <person name="Lindsey A.R."/>
        </authorList>
    </citation>
    <scope>NUCLEOTIDE SEQUENCE [LARGE SCALE GENOMIC DNA]</scope>
    <source>
        <strain evidence="1 2">KSX58</strain>
    </source>
</reference>
<dbReference type="EMBL" id="JBJJXI010000054">
    <property type="protein sequence ID" value="KAL3399944.1"/>
    <property type="molecule type" value="Genomic_DNA"/>
</dbReference>
<sequence>MPRGEGFLTHVVHYVGDSSKKYLVKIGLDGKAKQFLDPNMKCEMDQDIAFHKIFEDDQGNYCLSTGCGKASYGKVDYMGGPLPDPIYVKFESKCFEPEDFKNISK</sequence>
<evidence type="ECO:0000313" key="2">
    <source>
        <dbReference type="Proteomes" id="UP001627154"/>
    </source>
</evidence>
<dbReference type="Proteomes" id="UP001627154">
    <property type="component" value="Unassembled WGS sequence"/>
</dbReference>
<dbReference type="AlphaFoldDB" id="A0ABD2X548"/>